<evidence type="ECO:0000313" key="4">
    <source>
        <dbReference type="Proteomes" id="UP001327560"/>
    </source>
</evidence>
<dbReference type="EMBL" id="CP136894">
    <property type="protein sequence ID" value="WOL08406.1"/>
    <property type="molecule type" value="Genomic_DNA"/>
</dbReference>
<name>A0AAQ3QDA3_9LILI</name>
<dbReference type="Pfam" id="PF05003">
    <property type="entry name" value="DUF668"/>
    <property type="match status" value="1"/>
</dbReference>
<feature type="domain" description="DUF3475" evidence="2">
    <location>
        <begin position="26"/>
        <end position="81"/>
    </location>
</feature>
<evidence type="ECO:0000259" key="2">
    <source>
        <dbReference type="Pfam" id="PF11961"/>
    </source>
</evidence>
<dbReference type="PANTHER" id="PTHR31371:SF13">
    <property type="entry name" value="OS05G0457600 PROTEIN"/>
    <property type="match status" value="1"/>
</dbReference>
<dbReference type="Pfam" id="PF11961">
    <property type="entry name" value="DUF3475"/>
    <property type="match status" value="1"/>
</dbReference>
<feature type="domain" description="DUF668" evidence="1">
    <location>
        <begin position="322"/>
        <end position="423"/>
    </location>
</feature>
<proteinExistence type="predicted"/>
<accession>A0AAQ3QDA3</accession>
<dbReference type="InterPro" id="IPR007700">
    <property type="entry name" value="DUF668"/>
</dbReference>
<dbReference type="PANTHER" id="PTHR31371">
    <property type="entry name" value="BNAC09G50660D PROTEIN"/>
    <property type="match status" value="1"/>
</dbReference>
<gene>
    <name evidence="3" type="ORF">Cni_G17159</name>
</gene>
<sequence>MVVSKLLADLRMRVGSIEPERPTVGILAFEAAAATSRLISLHRSLADDEVRRLRNDMRSQGMAYLTSKDQAFLLRLACAELVAELDKAASAVSRLGAKCRDPLLRSFDRLYADLKTSGILSTLRRGRAAELDRFGLGSTQKGVEKRVKKMEKYVTATSRLYAEMEALNELEATERRMEQQWRRHSGPIPMQKPGAPPPAPSPVLLELQSQRHKVRRLKEESLWNKSFDKAVDLMVRAVITVFSRVCIVFGPYVLGLPPLPDRNPMLRGSLDLFGKHSSGPVANSVAKDIPILRNSAPMFMAKESVEKPFERLTTLLEAGPTTVGGSGLALRYANVIVLAEKLLSTTEPATDAEEEEEEEVAAAREELYQMMPSGMRGAVRAKLREWWRRERGATVDGSLALGWKEGVTRILAWLGPVARDTLRWQEERNMERQQRFYTRPRALLLQTLHFADREKTEAAVVEVLIGLSCVCWYDDRGQDNSFYF</sequence>
<evidence type="ECO:0000313" key="3">
    <source>
        <dbReference type="EMBL" id="WOL08406.1"/>
    </source>
</evidence>
<dbReference type="Proteomes" id="UP001327560">
    <property type="component" value="Chromosome 5"/>
</dbReference>
<organism evidence="3 4">
    <name type="scientific">Canna indica</name>
    <name type="common">Indian-shot</name>
    <dbReference type="NCBI Taxonomy" id="4628"/>
    <lineage>
        <taxon>Eukaryota</taxon>
        <taxon>Viridiplantae</taxon>
        <taxon>Streptophyta</taxon>
        <taxon>Embryophyta</taxon>
        <taxon>Tracheophyta</taxon>
        <taxon>Spermatophyta</taxon>
        <taxon>Magnoliopsida</taxon>
        <taxon>Liliopsida</taxon>
        <taxon>Zingiberales</taxon>
        <taxon>Cannaceae</taxon>
        <taxon>Canna</taxon>
    </lineage>
</organism>
<dbReference type="AlphaFoldDB" id="A0AAQ3QDA3"/>
<evidence type="ECO:0000259" key="1">
    <source>
        <dbReference type="Pfam" id="PF05003"/>
    </source>
</evidence>
<dbReference type="InterPro" id="IPR021864">
    <property type="entry name" value="DUF3475"/>
</dbReference>
<keyword evidence="4" id="KW-1185">Reference proteome</keyword>
<protein>
    <submittedName>
        <fullName evidence="3">Uncharacterized protein</fullName>
    </submittedName>
</protein>
<dbReference type="GO" id="GO:0045927">
    <property type="term" value="P:positive regulation of growth"/>
    <property type="evidence" value="ECO:0007669"/>
    <property type="project" value="InterPro"/>
</dbReference>
<reference evidence="3 4" key="1">
    <citation type="submission" date="2023-10" db="EMBL/GenBank/DDBJ databases">
        <title>Chromosome-scale genome assembly provides insights into flower coloration mechanisms of Canna indica.</title>
        <authorList>
            <person name="Li C."/>
        </authorList>
    </citation>
    <scope>NUCLEOTIDE SEQUENCE [LARGE SCALE GENOMIC DNA]</scope>
    <source>
        <tissue evidence="3">Flower</tissue>
    </source>
</reference>